<dbReference type="GO" id="GO:0008270">
    <property type="term" value="F:zinc ion binding"/>
    <property type="evidence" value="ECO:0007669"/>
    <property type="project" value="UniProtKB-UniRule"/>
</dbReference>
<feature type="binding site" evidence="11">
    <location>
        <begin position="92"/>
        <end position="96"/>
    </location>
    <ligand>
        <name>GTP</name>
        <dbReference type="ChEBI" id="CHEBI:37565"/>
    </ligand>
</feature>
<dbReference type="Proteomes" id="UP000316628">
    <property type="component" value="Unassembled WGS sequence"/>
</dbReference>
<accession>A0A543JDH2</accession>
<keyword evidence="8 11" id="KW-0342">GTP-binding</keyword>
<evidence type="ECO:0000256" key="7">
    <source>
        <dbReference type="ARBA" id="ARBA00022833"/>
    </source>
</evidence>
<evidence type="ECO:0000256" key="8">
    <source>
        <dbReference type="ARBA" id="ARBA00023134"/>
    </source>
</evidence>
<keyword evidence="7 11" id="KW-0862">Zinc</keyword>
<feature type="binding site" evidence="11">
    <location>
        <position position="199"/>
    </location>
    <ligand>
        <name>GTP</name>
        <dbReference type="ChEBI" id="CHEBI:37565"/>
    </ligand>
</feature>
<comment type="function">
    <text evidence="9 11">Catalyzes the conversion of GTP to 2,5-diamino-6-ribosylamino-4(3H)-pyrimidinone 5'-phosphate (DARP), formate and pyrophosphate.</text>
</comment>
<dbReference type="GO" id="GO:0005829">
    <property type="term" value="C:cytosol"/>
    <property type="evidence" value="ECO:0007669"/>
    <property type="project" value="TreeGrafter"/>
</dbReference>
<dbReference type="CDD" id="cd00641">
    <property type="entry name" value="GTP_cyclohydro2"/>
    <property type="match status" value="1"/>
</dbReference>
<evidence type="ECO:0000259" key="12">
    <source>
        <dbReference type="Pfam" id="PF00925"/>
    </source>
</evidence>
<gene>
    <name evidence="11" type="primary">ribA</name>
    <name evidence="13" type="ORF">FHX81_3185</name>
</gene>
<sequence length="253" mass="27992">MVANGDAEQGDLRRWCELRCEYRPERSERLGRCRVRRGSRMREEAFNDGDVAESDLVTRRGTFRAVAFRADGHEHMALVYGATDVREDVLVRVHSECMTGDIFGAMRCECGDQLDAALDRIVTEGGGILIYLRGHEGRGIGLVDKVRTHVLQDEEGLDTLDSATTLGLPVDVRDYSPAARILKHLGVTSVRLLSNNPDKIAALTARGIEVSARVPHLAPPNRHNIGYLTAKRDRLGHDLPQVDVFAADSPADR</sequence>
<evidence type="ECO:0000256" key="10">
    <source>
        <dbReference type="ARBA" id="ARBA00049295"/>
    </source>
</evidence>
<evidence type="ECO:0000256" key="6">
    <source>
        <dbReference type="ARBA" id="ARBA00022801"/>
    </source>
</evidence>
<feature type="active site" description="Nucleophile" evidence="11">
    <location>
        <position position="173"/>
    </location>
</feature>
<dbReference type="Gene3D" id="3.40.50.10990">
    <property type="entry name" value="GTP cyclohydrolase II"/>
    <property type="match status" value="1"/>
</dbReference>
<dbReference type="FunFam" id="3.40.50.10990:FF:000001">
    <property type="entry name" value="Riboflavin biosynthesis protein RibBA"/>
    <property type="match status" value="1"/>
</dbReference>
<comment type="similarity">
    <text evidence="2">In the N-terminal section; belongs to the DHBP synthase family.</text>
</comment>
<name>A0A543JDH2_9PSEU</name>
<dbReference type="SUPFAM" id="SSF142695">
    <property type="entry name" value="RibA-like"/>
    <property type="match status" value="1"/>
</dbReference>
<protein>
    <recommendedName>
        <fullName evidence="11">GTP cyclohydrolase-2</fullName>
        <ecNumber evidence="11">3.5.4.25</ecNumber>
    </recommendedName>
    <alternativeName>
        <fullName evidence="11">GTP cyclohydrolase II</fullName>
    </alternativeName>
</protein>
<dbReference type="HAMAP" id="MF_00179">
    <property type="entry name" value="RibA"/>
    <property type="match status" value="1"/>
</dbReference>
<dbReference type="NCBIfam" id="NF001591">
    <property type="entry name" value="PRK00393.1"/>
    <property type="match status" value="1"/>
</dbReference>
<dbReference type="InterPro" id="IPR032677">
    <property type="entry name" value="GTP_cyclohydro_II"/>
</dbReference>
<keyword evidence="14" id="KW-1185">Reference proteome</keyword>
<evidence type="ECO:0000256" key="1">
    <source>
        <dbReference type="ARBA" id="ARBA00004853"/>
    </source>
</evidence>
<dbReference type="UniPathway" id="UPA00275">
    <property type="reaction ID" value="UER00400"/>
</dbReference>
<evidence type="ECO:0000256" key="3">
    <source>
        <dbReference type="ARBA" id="ARBA00022619"/>
    </source>
</evidence>
<feature type="binding site" evidence="11">
    <location>
        <position position="194"/>
    </location>
    <ligand>
        <name>GTP</name>
        <dbReference type="ChEBI" id="CHEBI:37565"/>
    </ligand>
</feature>
<evidence type="ECO:0000256" key="9">
    <source>
        <dbReference type="ARBA" id="ARBA00043932"/>
    </source>
</evidence>
<dbReference type="GO" id="GO:0003935">
    <property type="term" value="F:GTP cyclohydrolase II activity"/>
    <property type="evidence" value="ECO:0007669"/>
    <property type="project" value="UniProtKB-UniRule"/>
</dbReference>
<feature type="binding site" evidence="11">
    <location>
        <position position="108"/>
    </location>
    <ligand>
        <name>Zn(2+)</name>
        <dbReference type="ChEBI" id="CHEBI:29105"/>
        <note>catalytic</note>
    </ligand>
</feature>
<feature type="binding site" evidence="11">
    <location>
        <position position="113"/>
    </location>
    <ligand>
        <name>GTP</name>
        <dbReference type="ChEBI" id="CHEBI:37565"/>
    </ligand>
</feature>
<comment type="pathway">
    <text evidence="1 11">Cofactor biosynthesis; riboflavin biosynthesis; 5-amino-6-(D-ribitylamino)uracil from GTP: step 1/4.</text>
</comment>
<keyword evidence="4 11" id="KW-0479">Metal-binding</keyword>
<comment type="similarity">
    <text evidence="11">Belongs to the GTP cyclohydrolase II family.</text>
</comment>
<comment type="cofactor">
    <cofactor evidence="11">
        <name>Zn(2+)</name>
        <dbReference type="ChEBI" id="CHEBI:29105"/>
    </cofactor>
    <text evidence="11">Binds 1 zinc ion per subunit.</text>
</comment>
<keyword evidence="5 11" id="KW-0547">Nucleotide-binding</keyword>
<dbReference type="GO" id="GO:0005525">
    <property type="term" value="F:GTP binding"/>
    <property type="evidence" value="ECO:0007669"/>
    <property type="project" value="UniProtKB-KW"/>
</dbReference>
<dbReference type="GO" id="GO:0009231">
    <property type="term" value="P:riboflavin biosynthetic process"/>
    <property type="evidence" value="ECO:0007669"/>
    <property type="project" value="UniProtKB-UniRule"/>
</dbReference>
<dbReference type="EC" id="3.5.4.25" evidence="11"/>
<organism evidence="13 14">
    <name type="scientific">Saccharothrix saharensis</name>
    <dbReference type="NCBI Taxonomy" id="571190"/>
    <lineage>
        <taxon>Bacteria</taxon>
        <taxon>Bacillati</taxon>
        <taxon>Actinomycetota</taxon>
        <taxon>Actinomycetes</taxon>
        <taxon>Pseudonocardiales</taxon>
        <taxon>Pseudonocardiaceae</taxon>
        <taxon>Saccharothrix</taxon>
    </lineage>
</organism>
<keyword evidence="3 11" id="KW-0686">Riboflavin biosynthesis</keyword>
<feature type="binding site" evidence="11">
    <location>
        <begin position="136"/>
        <end position="138"/>
    </location>
    <ligand>
        <name>GTP</name>
        <dbReference type="ChEBI" id="CHEBI:37565"/>
    </ligand>
</feature>
<feature type="binding site" evidence="11">
    <location>
        <position position="110"/>
    </location>
    <ligand>
        <name>Zn(2+)</name>
        <dbReference type="ChEBI" id="CHEBI:29105"/>
        <note>catalytic</note>
    </ligand>
</feature>
<dbReference type="PANTHER" id="PTHR21327:SF18">
    <property type="entry name" value="3,4-DIHYDROXY-2-BUTANONE 4-PHOSPHATE SYNTHASE"/>
    <property type="match status" value="1"/>
</dbReference>
<feature type="binding site" evidence="11">
    <location>
        <position position="97"/>
    </location>
    <ligand>
        <name>Zn(2+)</name>
        <dbReference type="ChEBI" id="CHEBI:29105"/>
        <note>catalytic</note>
    </ligand>
</feature>
<dbReference type="AlphaFoldDB" id="A0A543JDH2"/>
<keyword evidence="6 11" id="KW-0378">Hydrolase</keyword>
<dbReference type="InterPro" id="IPR000926">
    <property type="entry name" value="RibA"/>
</dbReference>
<dbReference type="PANTHER" id="PTHR21327">
    <property type="entry name" value="GTP CYCLOHYDROLASE II-RELATED"/>
    <property type="match status" value="1"/>
</dbReference>
<evidence type="ECO:0000256" key="11">
    <source>
        <dbReference type="HAMAP-Rule" id="MF_00179"/>
    </source>
</evidence>
<evidence type="ECO:0000313" key="14">
    <source>
        <dbReference type="Proteomes" id="UP000316628"/>
    </source>
</evidence>
<comment type="caution">
    <text evidence="13">The sequence shown here is derived from an EMBL/GenBank/DDBJ whole genome shotgun (WGS) entry which is preliminary data.</text>
</comment>
<dbReference type="EMBL" id="VFPP01000001">
    <property type="protein sequence ID" value="TQM80836.1"/>
    <property type="molecule type" value="Genomic_DNA"/>
</dbReference>
<evidence type="ECO:0000256" key="5">
    <source>
        <dbReference type="ARBA" id="ARBA00022741"/>
    </source>
</evidence>
<proteinExistence type="inferred from homology"/>
<evidence type="ECO:0000256" key="2">
    <source>
        <dbReference type="ARBA" id="ARBA00005520"/>
    </source>
</evidence>
<feature type="active site" description="Proton acceptor" evidence="11">
    <location>
        <position position="171"/>
    </location>
</feature>
<comment type="catalytic activity">
    <reaction evidence="10 11">
        <text>GTP + 4 H2O = 2,5-diamino-6-hydroxy-4-(5-phosphoribosylamino)-pyrimidine + formate + 2 phosphate + 3 H(+)</text>
        <dbReference type="Rhea" id="RHEA:23704"/>
        <dbReference type="ChEBI" id="CHEBI:15377"/>
        <dbReference type="ChEBI" id="CHEBI:15378"/>
        <dbReference type="ChEBI" id="CHEBI:15740"/>
        <dbReference type="ChEBI" id="CHEBI:37565"/>
        <dbReference type="ChEBI" id="CHEBI:43474"/>
        <dbReference type="ChEBI" id="CHEBI:58614"/>
        <dbReference type="EC" id="3.5.4.25"/>
    </reaction>
</comment>
<reference evidence="13 14" key="1">
    <citation type="submission" date="2019-06" db="EMBL/GenBank/DDBJ databases">
        <title>Sequencing the genomes of 1000 actinobacteria strains.</title>
        <authorList>
            <person name="Klenk H.-P."/>
        </authorList>
    </citation>
    <scope>NUCLEOTIDE SEQUENCE [LARGE SCALE GENOMIC DNA]</scope>
    <source>
        <strain evidence="13 14">DSM 45456</strain>
    </source>
</reference>
<feature type="binding site" evidence="11">
    <location>
        <position position="159"/>
    </location>
    <ligand>
        <name>GTP</name>
        <dbReference type="ChEBI" id="CHEBI:37565"/>
    </ligand>
</feature>
<feature type="domain" description="GTP cyclohydrolase II" evidence="12">
    <location>
        <begin position="52"/>
        <end position="215"/>
    </location>
</feature>
<dbReference type="Pfam" id="PF00925">
    <property type="entry name" value="GTP_cyclohydro2"/>
    <property type="match status" value="1"/>
</dbReference>
<evidence type="ECO:0000313" key="13">
    <source>
        <dbReference type="EMBL" id="TQM80836.1"/>
    </source>
</evidence>
<evidence type="ECO:0000256" key="4">
    <source>
        <dbReference type="ARBA" id="ARBA00022723"/>
    </source>
</evidence>
<dbReference type="InterPro" id="IPR036144">
    <property type="entry name" value="RibA-like_sf"/>
</dbReference>